<sequence length="957" mass="106842">MFKIKVVTKPKLKHIMKKIQSLSLYLFICVSISSYSQNEKSKDFKVDFEKFTLKNGLQVILHVDRSDPVVAVALTSHVGSAREKVGRTGFAHLFEHLLFLESENLGKGGLDKMSARIGGEGANGSTSRDRTNYFQTVPKDALEKMIWAEADKLGYFINTVTEPVLAKEKQVVKNEKRQSYDNRPYGHTNSVISKNLYPETHPYNWEVIGSLEDLQNATLEDVKNFYNRWYVPNNVTLTIAGDFDVIQTKSWVEKYFGEIKRGQDIPKMEKQAVSLTTTKKLYYEDNFARLPQLTLTWPSVYEYHPDSYALEVLASYLSKGKKAPLYKTLVEDKKLTDAVDIYQYNSEIAGQYMLSVTAFEKTNLNAVMNGINEAFKDFESKGISQQDLDRIKAGQETAFYTSLSSVLGKGFQLAQYEIFAGNPNYITQDVKNILAVTTEDVMRVYQKYIKGKNFIATSFVPKGESNLVLSESKLATVVEEKIIEGKEDSFDASIVATYDKTPSSFDRSAEPAYGESPDVKLPKVWKSKLSSGLNLIGIENYEVPLVQFQLQIKGGMLLEKSTQIGVSNMLADLLTKGTKNKTPEQLENAIESLGATIKAYSSDEGIFISGSSLAKNYKATAALVQEIILQPRWDTKEFDLIKQSTLSQVQQQKADPNSIARNEFKKLVYGNESILSHNRIGTEKSVESISMDDLKSYYLLNGSPSVSNFQIVGAVSENEVIKSVSSLNKEWKSKEVLFPKMPAANVVTASKIYFYDVPGAKQSVIRIGYPALAATDTDFYPATILNYRLGGGGFASQLTQQLREGKGYTYGIGSSFSGSNNKGPFSISSGVRSNITFEAVSLIKEILNNYGKNFNENDLDVTKGYLIKSNAREFETLSSKLDMLYNISNYGYTDAYAKEQEDVVKNISLANVKVLSDKYLNADKMIYLIIGDAETQLGKLEQIGFGKPILLNESATK</sequence>
<evidence type="ECO:0000259" key="3">
    <source>
        <dbReference type="Pfam" id="PF05193"/>
    </source>
</evidence>
<dbReference type="InterPro" id="IPR011249">
    <property type="entry name" value="Metalloenz_LuxS/M16"/>
</dbReference>
<evidence type="ECO:0000313" key="4">
    <source>
        <dbReference type="EMBL" id="SHG05143.1"/>
    </source>
</evidence>
<feature type="domain" description="Peptidase M16 N-terminal" evidence="2">
    <location>
        <begin position="59"/>
        <end position="152"/>
    </location>
</feature>
<dbReference type="GO" id="GO:0008233">
    <property type="term" value="F:peptidase activity"/>
    <property type="evidence" value="ECO:0007669"/>
    <property type="project" value="UniProtKB-KW"/>
</dbReference>
<evidence type="ECO:0000259" key="2">
    <source>
        <dbReference type="Pfam" id="PF00675"/>
    </source>
</evidence>
<proteinExistence type="inferred from homology"/>
<dbReference type="EMBL" id="FQWE01000004">
    <property type="protein sequence ID" value="SHG05143.1"/>
    <property type="molecule type" value="Genomic_DNA"/>
</dbReference>
<dbReference type="Pfam" id="PF05193">
    <property type="entry name" value="Peptidase_M16_C"/>
    <property type="match status" value="2"/>
</dbReference>
<reference evidence="5" key="1">
    <citation type="submission" date="2016-11" db="EMBL/GenBank/DDBJ databases">
        <authorList>
            <person name="Varghese N."/>
            <person name="Submissions S."/>
        </authorList>
    </citation>
    <scope>NUCLEOTIDE SEQUENCE [LARGE SCALE GENOMIC DNA]</scope>
    <source>
        <strain evidence="5">DSM 19741</strain>
    </source>
</reference>
<dbReference type="PANTHER" id="PTHR11851">
    <property type="entry name" value="METALLOPROTEASE"/>
    <property type="match status" value="1"/>
</dbReference>
<dbReference type="PANTHER" id="PTHR11851:SF49">
    <property type="entry name" value="MITOCHONDRIAL-PROCESSING PEPTIDASE SUBUNIT ALPHA"/>
    <property type="match status" value="1"/>
</dbReference>
<dbReference type="InterPro" id="IPR011765">
    <property type="entry name" value="Pept_M16_N"/>
</dbReference>
<dbReference type="Pfam" id="PF00675">
    <property type="entry name" value="Peptidase_M16"/>
    <property type="match status" value="2"/>
</dbReference>
<dbReference type="Gene3D" id="3.30.830.10">
    <property type="entry name" value="Metalloenzyme, LuxS/M16 peptidase-like"/>
    <property type="match status" value="4"/>
</dbReference>
<dbReference type="AlphaFoldDB" id="A0A1M5GN68"/>
<comment type="similarity">
    <text evidence="1">Belongs to the peptidase M16 family.</text>
</comment>
<keyword evidence="4" id="KW-0378">Hydrolase</keyword>
<keyword evidence="4" id="KW-0645">Protease</keyword>
<dbReference type="InterPro" id="IPR050361">
    <property type="entry name" value="MPP/UQCRC_Complex"/>
</dbReference>
<accession>A0A1M5GN68</accession>
<dbReference type="Proteomes" id="UP000184036">
    <property type="component" value="Unassembled WGS sequence"/>
</dbReference>
<dbReference type="STRING" id="271157.SAMN05444396_10441"/>
<protein>
    <submittedName>
        <fullName evidence="4">Zinc protease</fullName>
    </submittedName>
</protein>
<evidence type="ECO:0000256" key="1">
    <source>
        <dbReference type="ARBA" id="ARBA00007261"/>
    </source>
</evidence>
<name>A0A1M5GN68_9FLAO</name>
<feature type="domain" description="Peptidase M16 N-terminal" evidence="2">
    <location>
        <begin position="544"/>
        <end position="669"/>
    </location>
</feature>
<dbReference type="InterPro" id="IPR007863">
    <property type="entry name" value="Peptidase_M16_C"/>
</dbReference>
<keyword evidence="5" id="KW-1185">Reference proteome</keyword>
<feature type="domain" description="Peptidase M16 C-terminal" evidence="3">
    <location>
        <begin position="217"/>
        <end position="393"/>
    </location>
</feature>
<dbReference type="SUPFAM" id="SSF63411">
    <property type="entry name" value="LuxS/MPP-like metallohydrolase"/>
    <property type="match status" value="4"/>
</dbReference>
<gene>
    <name evidence="4" type="ORF">SAMN05444396_10441</name>
</gene>
<dbReference type="GO" id="GO:0006508">
    <property type="term" value="P:proteolysis"/>
    <property type="evidence" value="ECO:0007669"/>
    <property type="project" value="UniProtKB-KW"/>
</dbReference>
<evidence type="ECO:0000313" key="5">
    <source>
        <dbReference type="Proteomes" id="UP000184036"/>
    </source>
</evidence>
<feature type="domain" description="Peptidase M16 C-terminal" evidence="3">
    <location>
        <begin position="688"/>
        <end position="863"/>
    </location>
</feature>
<organism evidence="4 5">
    <name type="scientific">Flavobacterium segetis</name>
    <dbReference type="NCBI Taxonomy" id="271157"/>
    <lineage>
        <taxon>Bacteria</taxon>
        <taxon>Pseudomonadati</taxon>
        <taxon>Bacteroidota</taxon>
        <taxon>Flavobacteriia</taxon>
        <taxon>Flavobacteriales</taxon>
        <taxon>Flavobacteriaceae</taxon>
        <taxon>Flavobacterium</taxon>
    </lineage>
</organism>
<dbReference type="GO" id="GO:0046872">
    <property type="term" value="F:metal ion binding"/>
    <property type="evidence" value="ECO:0007669"/>
    <property type="project" value="InterPro"/>
</dbReference>